<dbReference type="RefSeq" id="XP_002478260.1">
    <property type="nucleotide sequence ID" value="XM_002478215.1"/>
</dbReference>
<sequence>MSFGFSPGEIVHDFKRTINKYEKAMGKSSQRGRAKSVPRKVQRAISAADGVNKFRQNLSAHVNLIHLTVIPEAVARGRAWRRLTAIL</sequence>
<reference evidence="2" key="1">
    <citation type="journal article" date="2015" name="Genome Announc.">
        <title>Genome sequence of the AIDS-associated pathogen Penicillium marneffei (ATCC18224) and its near taxonomic relative Talaromyces stipitatus (ATCC10500).</title>
        <authorList>
            <person name="Nierman W.C."/>
            <person name="Fedorova-Abrams N.D."/>
            <person name="Andrianopoulos A."/>
        </authorList>
    </citation>
    <scope>NUCLEOTIDE SEQUENCE [LARGE SCALE GENOMIC DNA]</scope>
    <source>
        <strain evidence="2">ATCC 10500 / CBS 375.48 / QM 6759 / NRRL 1006</strain>
    </source>
</reference>
<proteinExistence type="predicted"/>
<protein>
    <submittedName>
        <fullName evidence="1">Uncharacterized protein</fullName>
    </submittedName>
</protein>
<dbReference type="OrthoDB" id="3045089at2759"/>
<dbReference type="HOGENOM" id="CLU_2484846_0_0_1"/>
<gene>
    <name evidence="1" type="ORF">TSTA_085280</name>
</gene>
<accession>B8M0K0</accession>
<organism evidence="1 2">
    <name type="scientific">Talaromyces stipitatus (strain ATCC 10500 / CBS 375.48 / QM 6759 / NRRL 1006)</name>
    <name type="common">Penicillium stipitatum</name>
    <dbReference type="NCBI Taxonomy" id="441959"/>
    <lineage>
        <taxon>Eukaryota</taxon>
        <taxon>Fungi</taxon>
        <taxon>Dikarya</taxon>
        <taxon>Ascomycota</taxon>
        <taxon>Pezizomycotina</taxon>
        <taxon>Eurotiomycetes</taxon>
        <taxon>Eurotiomycetidae</taxon>
        <taxon>Eurotiales</taxon>
        <taxon>Trichocomaceae</taxon>
        <taxon>Talaromyces</taxon>
        <taxon>Talaromyces sect. Talaromyces</taxon>
    </lineage>
</organism>
<evidence type="ECO:0000313" key="2">
    <source>
        <dbReference type="Proteomes" id="UP000001745"/>
    </source>
</evidence>
<dbReference type="PhylomeDB" id="B8M0K0"/>
<evidence type="ECO:0000313" key="1">
    <source>
        <dbReference type="EMBL" id="EED21297.1"/>
    </source>
</evidence>
<dbReference type="AlphaFoldDB" id="B8M0K0"/>
<dbReference type="GeneID" id="8106134"/>
<name>B8M0K0_TALSN</name>
<dbReference type="Proteomes" id="UP000001745">
    <property type="component" value="Unassembled WGS sequence"/>
</dbReference>
<dbReference type="InParanoid" id="B8M0K0"/>
<keyword evidence="2" id="KW-1185">Reference proteome</keyword>
<dbReference type="EMBL" id="EQ962653">
    <property type="protein sequence ID" value="EED21297.1"/>
    <property type="molecule type" value="Genomic_DNA"/>
</dbReference>
<dbReference type="VEuPathDB" id="FungiDB:TSTA_085280"/>